<dbReference type="SUPFAM" id="SSF50630">
    <property type="entry name" value="Acid proteases"/>
    <property type="match status" value="1"/>
</dbReference>
<dbReference type="Gene3D" id="4.10.60.10">
    <property type="entry name" value="Zinc finger, CCHC-type"/>
    <property type="match status" value="1"/>
</dbReference>
<dbReference type="AlphaFoldDB" id="A0A034WH72"/>
<dbReference type="Pfam" id="PF00077">
    <property type="entry name" value="RVP"/>
    <property type="match status" value="1"/>
</dbReference>
<dbReference type="SMART" id="SM00343">
    <property type="entry name" value="ZnF_C2HC"/>
    <property type="match status" value="2"/>
</dbReference>
<dbReference type="PROSITE" id="PS50175">
    <property type="entry name" value="ASP_PROT_RETROV"/>
    <property type="match status" value="1"/>
</dbReference>
<protein>
    <submittedName>
        <fullName evidence="6">Gag-Pol polyprotein</fullName>
    </submittedName>
</protein>
<evidence type="ECO:0000259" key="5">
    <source>
        <dbReference type="PROSITE" id="PS50175"/>
    </source>
</evidence>
<keyword evidence="2" id="KW-0862">Zinc</keyword>
<proteinExistence type="predicted"/>
<keyword evidence="2" id="KW-0479">Metal-binding</keyword>
<evidence type="ECO:0000259" key="4">
    <source>
        <dbReference type="PROSITE" id="PS50158"/>
    </source>
</evidence>
<reference evidence="6" key="1">
    <citation type="journal article" date="2014" name="BMC Genomics">
        <title>Characterizing the developmental transcriptome of the oriental fruit fly, Bactrocera dorsalis (Diptera: Tephritidae) through comparative genomic analysis with Drosophila melanogaster utilizing modENCODE datasets.</title>
        <authorList>
            <person name="Geib S.M."/>
            <person name="Calla B."/>
            <person name="Hall B."/>
            <person name="Hou S."/>
            <person name="Manoukis N.C."/>
        </authorList>
    </citation>
    <scope>NUCLEOTIDE SEQUENCE</scope>
    <source>
        <strain evidence="6">Punador</strain>
    </source>
</reference>
<name>A0A034WH72_BACDO</name>
<keyword evidence="1" id="KW-0378">Hydrolase</keyword>
<organism evidence="6">
    <name type="scientific">Bactrocera dorsalis</name>
    <name type="common">Oriental fruit fly</name>
    <name type="synonym">Dacus dorsalis</name>
    <dbReference type="NCBI Taxonomy" id="27457"/>
    <lineage>
        <taxon>Eukaryota</taxon>
        <taxon>Metazoa</taxon>
        <taxon>Ecdysozoa</taxon>
        <taxon>Arthropoda</taxon>
        <taxon>Hexapoda</taxon>
        <taxon>Insecta</taxon>
        <taxon>Pterygota</taxon>
        <taxon>Neoptera</taxon>
        <taxon>Endopterygota</taxon>
        <taxon>Diptera</taxon>
        <taxon>Brachycera</taxon>
        <taxon>Muscomorpha</taxon>
        <taxon>Tephritoidea</taxon>
        <taxon>Tephritidae</taxon>
        <taxon>Bactrocera</taxon>
        <taxon>Bactrocera</taxon>
    </lineage>
</organism>
<dbReference type="GO" id="GO:0006508">
    <property type="term" value="P:proteolysis"/>
    <property type="evidence" value="ECO:0007669"/>
    <property type="project" value="InterPro"/>
</dbReference>
<dbReference type="InterPro" id="IPR001878">
    <property type="entry name" value="Znf_CCHC"/>
</dbReference>
<dbReference type="PROSITE" id="PS50158">
    <property type="entry name" value="ZF_CCHC"/>
    <property type="match status" value="1"/>
</dbReference>
<dbReference type="Gene3D" id="2.40.70.10">
    <property type="entry name" value="Acid Proteases"/>
    <property type="match status" value="1"/>
</dbReference>
<dbReference type="EMBL" id="GAKP01004913">
    <property type="protein sequence ID" value="JAC54039.1"/>
    <property type="molecule type" value="Transcribed_RNA"/>
</dbReference>
<feature type="compositionally biased region" description="Polar residues" evidence="3">
    <location>
        <begin position="582"/>
        <end position="593"/>
    </location>
</feature>
<dbReference type="Pfam" id="PF00098">
    <property type="entry name" value="zf-CCHC"/>
    <property type="match status" value="1"/>
</dbReference>
<evidence type="ECO:0000256" key="3">
    <source>
        <dbReference type="SAM" id="MobiDB-lite"/>
    </source>
</evidence>
<feature type="domain" description="CCHC-type" evidence="4">
    <location>
        <begin position="257"/>
        <end position="273"/>
    </location>
</feature>
<gene>
    <name evidence="6" type="primary">POL</name>
</gene>
<dbReference type="InterPro" id="IPR018061">
    <property type="entry name" value="Retropepsins"/>
</dbReference>
<dbReference type="GO" id="GO:0003676">
    <property type="term" value="F:nucleic acid binding"/>
    <property type="evidence" value="ECO:0007669"/>
    <property type="project" value="InterPro"/>
</dbReference>
<dbReference type="InterPro" id="IPR036875">
    <property type="entry name" value="Znf_CCHC_sf"/>
</dbReference>
<dbReference type="SUPFAM" id="SSF57756">
    <property type="entry name" value="Retrovirus zinc finger-like domains"/>
    <property type="match status" value="1"/>
</dbReference>
<evidence type="ECO:0000313" key="6">
    <source>
        <dbReference type="EMBL" id="JAC54039.1"/>
    </source>
</evidence>
<evidence type="ECO:0000256" key="2">
    <source>
        <dbReference type="PROSITE-ProRule" id="PRU00047"/>
    </source>
</evidence>
<dbReference type="InterPro" id="IPR001995">
    <property type="entry name" value="Peptidase_A2_cat"/>
</dbReference>
<dbReference type="CDD" id="cd00303">
    <property type="entry name" value="retropepsin_like"/>
    <property type="match status" value="1"/>
</dbReference>
<feature type="domain" description="Peptidase A2" evidence="5">
    <location>
        <begin position="323"/>
        <end position="401"/>
    </location>
</feature>
<sequence length="593" mass="66895">VAVQVGHTTLATSSTTVPANVSISSDNTISGQAAMCTTPQQHGINNTATTIGLSPLGTTTQREWKQSTVHEIIGLLPDFDPLRGTLTAERFIEKITQLQRAYSWCEQEVLLAAQFKLKGVAKDWLDAQNVFQCWSAFVEAFQHDFPFTFSAAEVHMEMSKRKRHVNETLTQYYFAMLNIGRRGKIDEASINAYIIRGLNDSNLTRTLMAMSLPTCNDLLRSLESLSNLPWSPKNMESHMCFNNYSAQNTNAGENLIKCFNCNEFGHIAAKCSKPQRKARCSKCNKVGHEAKFCCSDKPTIATVVSENIYPPLMSNVELNGHQYLAFVDTGSDTSFIAESKVPANVSKKVCNKRLRGFGGATVCSTTDIDVELKIADCKINTKLQVVPDEFMPYDVFIGRDILCQRDCILVIQSGNIQIRRKPIEIYEIEKTLNDEDKDNVDIDIKRDETTRYILAERTKWKPRYDKRYQPPRKYDIEDLVVIDYFHNATGESHKLDPVFKGPNIVTKVNNYDKYIIEDPPDPTQTQRRYCNTCSGYHVKSWCTLSSELDGNDEDDESSLQDEMSGKAELSQTVLTSERHSLVNKQTEQSQVGV</sequence>
<feature type="region of interest" description="Disordered" evidence="3">
    <location>
        <begin position="549"/>
        <end position="593"/>
    </location>
</feature>
<dbReference type="GO" id="GO:0004190">
    <property type="term" value="F:aspartic-type endopeptidase activity"/>
    <property type="evidence" value="ECO:0007669"/>
    <property type="project" value="InterPro"/>
</dbReference>
<feature type="compositionally biased region" description="Acidic residues" evidence="3">
    <location>
        <begin position="549"/>
        <end position="559"/>
    </location>
</feature>
<dbReference type="InterPro" id="IPR021109">
    <property type="entry name" value="Peptidase_aspartic_dom_sf"/>
</dbReference>
<keyword evidence="2" id="KW-0863">Zinc-finger</keyword>
<evidence type="ECO:0000256" key="1">
    <source>
        <dbReference type="ARBA" id="ARBA00022801"/>
    </source>
</evidence>
<feature type="non-terminal residue" evidence="6">
    <location>
        <position position="1"/>
    </location>
</feature>
<accession>A0A034WH72</accession>
<dbReference type="GO" id="GO:0008270">
    <property type="term" value="F:zinc ion binding"/>
    <property type="evidence" value="ECO:0007669"/>
    <property type="project" value="UniProtKB-KW"/>
</dbReference>
<dbReference type="OrthoDB" id="8067401at2759"/>